<evidence type="ECO:0000313" key="2">
    <source>
        <dbReference type="EMBL" id="KXS30969.1"/>
    </source>
</evidence>
<dbReference type="PANTHER" id="PTHR13696">
    <property type="entry name" value="P-LOOP CONTAINING NUCLEOSIDE TRIPHOSPHATE HYDROLASE"/>
    <property type="match status" value="1"/>
</dbReference>
<dbReference type="PIRSF" id="PIRSF009320">
    <property type="entry name" value="Nuc_binding_HP_1000"/>
    <property type="match status" value="1"/>
</dbReference>
<dbReference type="Proteomes" id="UP000070578">
    <property type="component" value="Unassembled WGS sequence"/>
</dbReference>
<gene>
    <name evidence="2" type="ORF">AWT59_2898</name>
</gene>
<feature type="domain" description="CobQ/CobB/MinD/ParA nucleotide binding" evidence="1">
    <location>
        <begin position="4"/>
        <end position="177"/>
    </location>
</feature>
<dbReference type="InterPro" id="IPR002586">
    <property type="entry name" value="CobQ/CobB/MinD/ParA_Nub-bd_dom"/>
</dbReference>
<proteinExistence type="predicted"/>
<dbReference type="Gene3D" id="3.40.50.300">
    <property type="entry name" value="P-loop containing nucleotide triphosphate hydrolases"/>
    <property type="match status" value="1"/>
</dbReference>
<comment type="caution">
    <text evidence="2">The sequence shown here is derived from an EMBL/GenBank/DDBJ whole genome shotgun (WGS) entry which is preliminary data.</text>
</comment>
<sequence>MKTILVANPKGGSGKTTLSVNIAGYLANRGRHVALLDLDRQQSAALWLATRPATAPPIRTLESKKEEAQRNDWLVIDSPAGLHGKNLAHALKLASKIIVPVAPSLFDLQASLDFLKTLAEEKKVRSSKCHIGVVGMRMEMRTKAAWALEHFLATLDLPILAYLRETQVYVNAAFEGKSLFDLPPHLAARELEQWKFLQDWLEQD</sequence>
<dbReference type="PANTHER" id="PTHR13696:SF96">
    <property type="entry name" value="COBQ_COBB_MIND_PARA NUCLEOTIDE BINDING DOMAIN-CONTAINING PROTEIN"/>
    <property type="match status" value="1"/>
</dbReference>
<dbReference type="AlphaFoldDB" id="A0A139BPR9"/>
<dbReference type="Pfam" id="PF01656">
    <property type="entry name" value="CbiA"/>
    <property type="match status" value="1"/>
</dbReference>
<name>A0A139BPR9_9PROT</name>
<dbReference type="InterPro" id="IPR050678">
    <property type="entry name" value="DNA_Partitioning_ATPase"/>
</dbReference>
<dbReference type="InterPro" id="IPR027417">
    <property type="entry name" value="P-loop_NTPase"/>
</dbReference>
<reference evidence="2 3" key="1">
    <citation type="submission" date="2016-02" db="EMBL/GenBank/DDBJ databases">
        <authorList>
            <person name="Wen L."/>
            <person name="He K."/>
            <person name="Yang H."/>
        </authorList>
    </citation>
    <scope>NUCLEOTIDE SEQUENCE [LARGE SCALE GENOMIC DNA]</scope>
    <source>
        <strain evidence="2">ShG14-8</strain>
    </source>
</reference>
<reference evidence="2 3" key="2">
    <citation type="submission" date="2016-03" db="EMBL/GenBank/DDBJ databases">
        <title>New uncultured bacterium of the family Gallionellaceae from acid mine drainage: description and reconstruction of genome based on metagenomic analysis of microbial community.</title>
        <authorList>
            <person name="Kadnikov V."/>
            <person name="Ivasenko D."/>
            <person name="Beletsky A."/>
            <person name="Mardanov A."/>
            <person name="Danilova E."/>
            <person name="Pimenov N."/>
            <person name="Karnachuk O."/>
            <person name="Ravin N."/>
        </authorList>
    </citation>
    <scope>NUCLEOTIDE SEQUENCE [LARGE SCALE GENOMIC DNA]</scope>
    <source>
        <strain evidence="2">ShG14-8</strain>
    </source>
</reference>
<evidence type="ECO:0000259" key="1">
    <source>
        <dbReference type="Pfam" id="PF01656"/>
    </source>
</evidence>
<evidence type="ECO:0000313" key="3">
    <source>
        <dbReference type="Proteomes" id="UP000070578"/>
    </source>
</evidence>
<protein>
    <submittedName>
        <fullName evidence="2">Cobyrinic acid ac-diamide synthase</fullName>
    </submittedName>
</protein>
<organism evidence="2 3">
    <name type="scientific">Candidatus Gallionella acididurans</name>
    <dbReference type="NCBI Taxonomy" id="1796491"/>
    <lineage>
        <taxon>Bacteria</taxon>
        <taxon>Pseudomonadati</taxon>
        <taxon>Pseudomonadota</taxon>
        <taxon>Betaproteobacteria</taxon>
        <taxon>Nitrosomonadales</taxon>
        <taxon>Gallionellaceae</taxon>
        <taxon>Gallionella</taxon>
    </lineage>
</organism>
<accession>A0A139BPR9</accession>
<dbReference type="SUPFAM" id="SSF52540">
    <property type="entry name" value="P-loop containing nucleoside triphosphate hydrolases"/>
    <property type="match status" value="1"/>
</dbReference>
<dbReference type="EMBL" id="LSLI01000113">
    <property type="protein sequence ID" value="KXS30969.1"/>
    <property type="molecule type" value="Genomic_DNA"/>
</dbReference>
<dbReference type="CDD" id="cd02042">
    <property type="entry name" value="ParAB_family"/>
    <property type="match status" value="1"/>
</dbReference>